<proteinExistence type="inferred from homology"/>
<dbReference type="Gene3D" id="2.60.40.1220">
    <property type="match status" value="2"/>
</dbReference>
<dbReference type="PROSITE" id="PS51257">
    <property type="entry name" value="PROKAR_LIPOPROTEIN"/>
    <property type="match status" value="1"/>
</dbReference>
<evidence type="ECO:0000256" key="1">
    <source>
        <dbReference type="ARBA" id="ARBA00005445"/>
    </source>
</evidence>
<comment type="caution">
    <text evidence="4">The sequence shown here is derived from an EMBL/GenBank/DDBJ whole genome shotgun (WGS) entry which is preliminary data.</text>
</comment>
<sequence length="498" mass="48734">MKRIDSITKPLVGFVALLLTVLAAGCGGGSSPILGGGGAGLPGTLVDKTRPTVTLTVPANAGSLAANSAITATFSKDMAPATVTAPATFTVKETVSGTNVPGATVTYSVGGKTATFKPTAALTPTLGYTATITTAATDLAGNALAGNQAPLPAASDYVWSFTAIAADVTAPTITLTSPANLATAVPLNSAVNATFSKAMDQATLSTTTFTLATSAVPAVSVLGAVTYDSVNNIAIFTPSSNLVASTTYTATVTNGAKDLAGNALVVPAAASPANPWTFTTGTGLAPGAVALGSASTFGIMATAAVTAASASIINGDVSLDPGTSMTGFPPAIVNGSIHINDTVSAQARADLLSSYNNAKGLACATTVGSADLGGLYVYPTGIPPGVYCSGSTMLVGTHIVLDAGGNANAVWVFQVGSSLTTGADVTLMNGAQAKNVFWVPTLDATIGSGTIFNGTIVSGRDATSAGSATIYGRILAGAIYAGTIALNGPPSTVNVPAP</sequence>
<keyword evidence="2" id="KW-0732">Signal</keyword>
<dbReference type="EMBL" id="MLJW01000049">
    <property type="protein sequence ID" value="OIR05619.1"/>
    <property type="molecule type" value="Genomic_DNA"/>
</dbReference>
<dbReference type="Pfam" id="PF11999">
    <property type="entry name" value="Ice_binding"/>
    <property type="match status" value="1"/>
</dbReference>
<dbReference type="InterPro" id="IPR021884">
    <property type="entry name" value="Ice-bd_prot"/>
</dbReference>
<dbReference type="InterPro" id="IPR014755">
    <property type="entry name" value="Cu-Rt/internalin_Ig-like"/>
</dbReference>
<comment type="similarity">
    <text evidence="1">Belongs to the ice-binding protein family.</text>
</comment>
<dbReference type="Pfam" id="PF13205">
    <property type="entry name" value="Big_5"/>
    <property type="match status" value="2"/>
</dbReference>
<accession>A0A1J5SCD5</accession>
<reference evidence="4" key="1">
    <citation type="submission" date="2016-10" db="EMBL/GenBank/DDBJ databases">
        <title>Sequence of Gallionella enrichment culture.</title>
        <authorList>
            <person name="Poehlein A."/>
            <person name="Muehling M."/>
            <person name="Daniel R."/>
        </authorList>
    </citation>
    <scope>NUCLEOTIDE SEQUENCE</scope>
</reference>
<evidence type="ECO:0000313" key="4">
    <source>
        <dbReference type="EMBL" id="OIR05619.1"/>
    </source>
</evidence>
<dbReference type="AlphaFoldDB" id="A0A1J5SCD5"/>
<evidence type="ECO:0000256" key="2">
    <source>
        <dbReference type="ARBA" id="ARBA00022729"/>
    </source>
</evidence>
<gene>
    <name evidence="4" type="ORF">GALL_123630</name>
</gene>
<feature type="domain" description="SbsA Ig-like" evidence="3">
    <location>
        <begin position="167"/>
        <end position="280"/>
    </location>
</feature>
<protein>
    <recommendedName>
        <fullName evidence="3">SbsA Ig-like domain-containing protein</fullName>
    </recommendedName>
</protein>
<name>A0A1J5SCD5_9ZZZZ</name>
<dbReference type="InterPro" id="IPR032812">
    <property type="entry name" value="SbsA_Ig"/>
</dbReference>
<feature type="domain" description="SbsA Ig-like" evidence="3">
    <location>
        <begin position="47"/>
        <end position="162"/>
    </location>
</feature>
<organism evidence="4">
    <name type="scientific">mine drainage metagenome</name>
    <dbReference type="NCBI Taxonomy" id="410659"/>
    <lineage>
        <taxon>unclassified sequences</taxon>
        <taxon>metagenomes</taxon>
        <taxon>ecological metagenomes</taxon>
    </lineage>
</organism>
<evidence type="ECO:0000259" key="3">
    <source>
        <dbReference type="Pfam" id="PF13205"/>
    </source>
</evidence>